<dbReference type="AlphaFoldDB" id="A0A816BIY2"/>
<dbReference type="InterPro" id="IPR001299">
    <property type="entry name" value="Ependymin"/>
</dbReference>
<feature type="transmembrane region" description="Helical" evidence="1">
    <location>
        <begin position="60"/>
        <end position="80"/>
    </location>
</feature>
<dbReference type="EMBL" id="CAJOBI010035729">
    <property type="protein sequence ID" value="CAF4298172.1"/>
    <property type="molecule type" value="Genomic_DNA"/>
</dbReference>
<dbReference type="EMBL" id="CAJOBH010002582">
    <property type="protein sequence ID" value="CAF3913847.1"/>
    <property type="molecule type" value="Genomic_DNA"/>
</dbReference>
<keyword evidence="1" id="KW-1133">Transmembrane helix</keyword>
<dbReference type="Pfam" id="PF00811">
    <property type="entry name" value="Ependymin"/>
    <property type="match status" value="1"/>
</dbReference>
<sequence>MLIIIGSLILTTQSMALLSYYRCRLGLRSWTCGGGQICGNNSYPCVDPPNHGKTSKIEKLMVPFTIIIVVGAAVCAYSWFSQKQSANRGLDQQTQAAIPARNQMRAVYYISSHPSNFINPPVAESFPPTYAQLVLAIFIAGLNGKPTTTSLTHELIEPERCCVSKQFSAQLSTSTAMALPDGKTYSSYAYYNYSYDADRAMVGMKGVSFMLPDLHKSNLWIIENINDGQMYVIDQDSKKCDKSSMPIKPLKCIPDTATYLHSSTFGYGDKQIIGDTWLVTVDDTVNYATVSRDGLCVPLTGHSFLQKLAMVNAATTTDFVPKVDDPSIFDIPAECQSAI</sequence>
<protein>
    <submittedName>
        <fullName evidence="3">Uncharacterized protein</fullName>
    </submittedName>
</protein>
<name>A0A816BIY2_9BILA</name>
<evidence type="ECO:0000313" key="5">
    <source>
        <dbReference type="EMBL" id="CAF4040328.1"/>
    </source>
</evidence>
<dbReference type="PANTHER" id="PTHR10697:SF1">
    <property type="entry name" value="MAMMALIAN EPENDYMIN-RELATED PROTEIN 1"/>
    <property type="match status" value="1"/>
</dbReference>
<dbReference type="EMBL" id="CAJNOW010012500">
    <property type="protein sequence ID" value="CAF1610799.1"/>
    <property type="molecule type" value="Genomic_DNA"/>
</dbReference>
<dbReference type="Proteomes" id="UP000681967">
    <property type="component" value="Unassembled WGS sequence"/>
</dbReference>
<evidence type="ECO:0000313" key="7">
    <source>
        <dbReference type="Proteomes" id="UP000663834"/>
    </source>
</evidence>
<dbReference type="Proteomes" id="UP000663834">
    <property type="component" value="Unassembled WGS sequence"/>
</dbReference>
<evidence type="ECO:0000256" key="2">
    <source>
        <dbReference type="SAM" id="SignalP"/>
    </source>
</evidence>
<accession>A0A816BIY2</accession>
<keyword evidence="1" id="KW-0472">Membrane</keyword>
<dbReference type="GO" id="GO:0005576">
    <property type="term" value="C:extracellular region"/>
    <property type="evidence" value="ECO:0007669"/>
    <property type="project" value="InterPro"/>
</dbReference>
<dbReference type="GO" id="GO:0007160">
    <property type="term" value="P:cell-matrix adhesion"/>
    <property type="evidence" value="ECO:0007669"/>
    <property type="project" value="InterPro"/>
</dbReference>
<evidence type="ECO:0000313" key="6">
    <source>
        <dbReference type="EMBL" id="CAF4298172.1"/>
    </source>
</evidence>
<dbReference type="OrthoDB" id="6084362at2759"/>
<proteinExistence type="predicted"/>
<evidence type="ECO:0000313" key="4">
    <source>
        <dbReference type="EMBL" id="CAF3913847.1"/>
    </source>
</evidence>
<comment type="caution">
    <text evidence="3">The sequence shown here is derived from an EMBL/GenBank/DDBJ whole genome shotgun (WGS) entry which is preliminary data.</text>
</comment>
<feature type="chain" id="PRO_5036229676" evidence="2">
    <location>
        <begin position="17"/>
        <end position="339"/>
    </location>
</feature>
<evidence type="ECO:0000256" key="1">
    <source>
        <dbReference type="SAM" id="Phobius"/>
    </source>
</evidence>
<dbReference type="EMBL" id="CAJOBJ010005726">
    <property type="protein sequence ID" value="CAF4040328.1"/>
    <property type="molecule type" value="Genomic_DNA"/>
</dbReference>
<dbReference type="GO" id="GO:0005764">
    <property type="term" value="C:lysosome"/>
    <property type="evidence" value="ECO:0007669"/>
    <property type="project" value="TreeGrafter"/>
</dbReference>
<dbReference type="Proteomes" id="UP000681720">
    <property type="component" value="Unassembled WGS sequence"/>
</dbReference>
<keyword evidence="1" id="KW-0812">Transmembrane</keyword>
<evidence type="ECO:0000313" key="3">
    <source>
        <dbReference type="EMBL" id="CAF1610799.1"/>
    </source>
</evidence>
<reference evidence="3" key="1">
    <citation type="submission" date="2021-02" db="EMBL/GenBank/DDBJ databases">
        <authorList>
            <person name="Nowell W R."/>
        </authorList>
    </citation>
    <scope>NUCLEOTIDE SEQUENCE</scope>
</reference>
<dbReference type="GO" id="GO:0005509">
    <property type="term" value="F:calcium ion binding"/>
    <property type="evidence" value="ECO:0007669"/>
    <property type="project" value="InterPro"/>
</dbReference>
<dbReference type="PANTHER" id="PTHR10697">
    <property type="entry name" value="MAMMALIAN EPENDYMIN-RELATED PROTEIN 1"/>
    <property type="match status" value="1"/>
</dbReference>
<keyword evidence="2" id="KW-0732">Signal</keyword>
<dbReference type="Proteomes" id="UP000676336">
    <property type="component" value="Unassembled WGS sequence"/>
</dbReference>
<organism evidence="3 7">
    <name type="scientific">Rotaria magnacalcarata</name>
    <dbReference type="NCBI Taxonomy" id="392030"/>
    <lineage>
        <taxon>Eukaryota</taxon>
        <taxon>Metazoa</taxon>
        <taxon>Spiralia</taxon>
        <taxon>Gnathifera</taxon>
        <taxon>Rotifera</taxon>
        <taxon>Eurotatoria</taxon>
        <taxon>Bdelloidea</taxon>
        <taxon>Philodinida</taxon>
        <taxon>Philodinidae</taxon>
        <taxon>Rotaria</taxon>
    </lineage>
</organism>
<feature type="signal peptide" evidence="2">
    <location>
        <begin position="1"/>
        <end position="16"/>
    </location>
</feature>
<gene>
    <name evidence="4" type="ORF">BYL167_LOCUS9129</name>
    <name evidence="5" type="ORF">GIL414_LOCUS13870</name>
    <name evidence="3" type="ORF">KQP761_LOCUS23351</name>
    <name evidence="6" type="ORF">SMN809_LOCUS25980</name>
</gene>